<reference evidence="5 6" key="1">
    <citation type="journal article" date="2021" name="Comput. Struct. Biotechnol. J.">
        <title>De novo genome assembly of the potent medicinal plant Rehmannia glutinosa using nanopore technology.</title>
        <authorList>
            <person name="Ma L."/>
            <person name="Dong C."/>
            <person name="Song C."/>
            <person name="Wang X."/>
            <person name="Zheng X."/>
            <person name="Niu Y."/>
            <person name="Chen S."/>
            <person name="Feng W."/>
        </authorList>
    </citation>
    <scope>NUCLEOTIDE SEQUENCE [LARGE SCALE GENOMIC DNA]</scope>
    <source>
        <strain evidence="5">DH-2019</strain>
    </source>
</reference>
<feature type="repeat" description="PPR" evidence="3">
    <location>
        <begin position="154"/>
        <end position="188"/>
    </location>
</feature>
<feature type="repeat" description="PPR" evidence="3">
    <location>
        <begin position="390"/>
        <end position="424"/>
    </location>
</feature>
<dbReference type="Gene3D" id="1.25.40.10">
    <property type="entry name" value="Tetratricopeptide repeat domain"/>
    <property type="match status" value="3"/>
</dbReference>
<evidence type="ECO:0000313" key="6">
    <source>
        <dbReference type="Proteomes" id="UP001318860"/>
    </source>
</evidence>
<feature type="repeat" description="PPR" evidence="3">
    <location>
        <begin position="461"/>
        <end position="491"/>
    </location>
</feature>
<dbReference type="EMBL" id="JABTTQ020000008">
    <property type="protein sequence ID" value="KAK6150625.1"/>
    <property type="molecule type" value="Genomic_DNA"/>
</dbReference>
<feature type="domain" description="DYW" evidence="4">
    <location>
        <begin position="606"/>
        <end position="698"/>
    </location>
</feature>
<dbReference type="Pfam" id="PF13041">
    <property type="entry name" value="PPR_2"/>
    <property type="match status" value="3"/>
</dbReference>
<feature type="repeat" description="PPR" evidence="3">
    <location>
        <begin position="256"/>
        <end position="286"/>
    </location>
</feature>
<dbReference type="InterPro" id="IPR046848">
    <property type="entry name" value="E_motif"/>
</dbReference>
<dbReference type="InterPro" id="IPR032867">
    <property type="entry name" value="DYW_dom"/>
</dbReference>
<sequence length="698" mass="78338">MKKEARGTSWQSCAKKNAVACTVYHIWTARNRRLFEGTVVTSDGIIREIKTQLITPIIKPSILIPKPTKFPDNQTTFIPFSQLQQIKHLESQLISTLQDCKNLAQIKQTHAYIIRKCLHQSSYIISKLIRMLAKINVPMLSYGISVFSQVRYPNAFLYTALIRGYLNDGRLNESVVVYNSMRNDGTPPVSFTYTALLKGSASEMNVNLGRQLHGESVKLGGFSVDLFVGNVLIDMYIKCGCLDCGRRVFDEMPERDIISWTSLIDAYAKAGEMGSASELFGELPEKDMVAWTAMVTGFVQNSKPREALEYFERMQNGGVQADEVTLVGVINACAQLGAAKYAHWVRDVAENSGFRPANDVHVGSALIDMYSKCGCVDDAYNVFESMHENNVYSYSSMIIGLAIHGRASSAIELFEEMVKTDVRPNSVTFIGVLTACSHAGLVEQGKHFFEIMESSYGVNPHVDHYNCMVDLLGRTGRLDEALDLIKSMPMEPNAGIWGALLGACRKYANPDIAEIAARNLFKLETANIGNYILLADVYAKAERWEDVMKVRKMIRKKALRKSPAFSWVEGEKGVIHEFYAGDITHPRSREITEALENLVNRLKINGYQPNLSSVVYDVSDEEKRRMLMNHSERLALAYALLTTDDGSAIRIVKNLRICEDCHLFMCGASQVTGREIIVRDNMRFHHFRDGSCSCCNFW</sequence>
<keyword evidence="2" id="KW-0677">Repeat</keyword>
<evidence type="ECO:0000313" key="5">
    <source>
        <dbReference type="EMBL" id="KAK6150625.1"/>
    </source>
</evidence>
<dbReference type="Pfam" id="PF20431">
    <property type="entry name" value="E_motif"/>
    <property type="match status" value="1"/>
</dbReference>
<dbReference type="Pfam" id="PF20430">
    <property type="entry name" value="Eplus_motif"/>
    <property type="match status" value="1"/>
</dbReference>
<dbReference type="InterPro" id="IPR046960">
    <property type="entry name" value="PPR_At4g14850-like_plant"/>
</dbReference>
<evidence type="ECO:0000256" key="2">
    <source>
        <dbReference type="ARBA" id="ARBA00022737"/>
    </source>
</evidence>
<protein>
    <recommendedName>
        <fullName evidence="4">DYW domain-containing protein</fullName>
    </recommendedName>
</protein>
<comment type="caution">
    <text evidence="5">The sequence shown here is derived from an EMBL/GenBank/DDBJ whole genome shotgun (WGS) entry which is preliminary data.</text>
</comment>
<feature type="repeat" description="PPR" evidence="3">
    <location>
        <begin position="287"/>
        <end position="321"/>
    </location>
</feature>
<keyword evidence="6" id="KW-1185">Reference proteome</keyword>
<dbReference type="Pfam" id="PF01535">
    <property type="entry name" value="PPR"/>
    <property type="match status" value="2"/>
</dbReference>
<proteinExistence type="inferred from homology"/>
<dbReference type="InterPro" id="IPR046849">
    <property type="entry name" value="E2_motif"/>
</dbReference>
<dbReference type="NCBIfam" id="TIGR00756">
    <property type="entry name" value="PPR"/>
    <property type="match status" value="7"/>
</dbReference>
<dbReference type="PANTHER" id="PTHR47926">
    <property type="entry name" value="PENTATRICOPEPTIDE REPEAT-CONTAINING PROTEIN"/>
    <property type="match status" value="1"/>
</dbReference>
<dbReference type="InterPro" id="IPR002885">
    <property type="entry name" value="PPR_rpt"/>
</dbReference>
<dbReference type="Pfam" id="PF14432">
    <property type="entry name" value="DYW_deaminase"/>
    <property type="match status" value="1"/>
</dbReference>
<dbReference type="InterPro" id="IPR011990">
    <property type="entry name" value="TPR-like_helical_dom_sf"/>
</dbReference>
<dbReference type="Proteomes" id="UP001318860">
    <property type="component" value="Unassembled WGS sequence"/>
</dbReference>
<evidence type="ECO:0000256" key="3">
    <source>
        <dbReference type="PROSITE-ProRule" id="PRU00708"/>
    </source>
</evidence>
<dbReference type="PANTHER" id="PTHR47926:SF523">
    <property type="entry name" value="DYW DOMAIN-CONTAINING PROTEIN"/>
    <property type="match status" value="1"/>
</dbReference>
<accession>A0ABR0WWR0</accession>
<comment type="similarity">
    <text evidence="1">Belongs to the PPR family. PCMP-H subfamily.</text>
</comment>
<evidence type="ECO:0000256" key="1">
    <source>
        <dbReference type="ARBA" id="ARBA00006643"/>
    </source>
</evidence>
<name>A0ABR0WWR0_REHGL</name>
<evidence type="ECO:0000259" key="4">
    <source>
        <dbReference type="Pfam" id="PF14432"/>
    </source>
</evidence>
<dbReference type="PROSITE" id="PS51375">
    <property type="entry name" value="PPR"/>
    <property type="match status" value="6"/>
</dbReference>
<feature type="repeat" description="PPR" evidence="3">
    <location>
        <begin position="359"/>
        <end position="389"/>
    </location>
</feature>
<gene>
    <name evidence="5" type="ORF">DH2020_015557</name>
</gene>
<organism evidence="5 6">
    <name type="scientific">Rehmannia glutinosa</name>
    <name type="common">Chinese foxglove</name>
    <dbReference type="NCBI Taxonomy" id="99300"/>
    <lineage>
        <taxon>Eukaryota</taxon>
        <taxon>Viridiplantae</taxon>
        <taxon>Streptophyta</taxon>
        <taxon>Embryophyta</taxon>
        <taxon>Tracheophyta</taxon>
        <taxon>Spermatophyta</taxon>
        <taxon>Magnoliopsida</taxon>
        <taxon>eudicotyledons</taxon>
        <taxon>Gunneridae</taxon>
        <taxon>Pentapetalae</taxon>
        <taxon>asterids</taxon>
        <taxon>lamiids</taxon>
        <taxon>Lamiales</taxon>
        <taxon>Orobanchaceae</taxon>
        <taxon>Rehmannieae</taxon>
        <taxon>Rehmannia</taxon>
    </lineage>
</organism>